<organism evidence="2 3">
    <name type="scientific">Aeromonas sobria</name>
    <dbReference type="NCBI Taxonomy" id="646"/>
    <lineage>
        <taxon>Bacteria</taxon>
        <taxon>Pseudomonadati</taxon>
        <taxon>Pseudomonadota</taxon>
        <taxon>Gammaproteobacteria</taxon>
        <taxon>Aeromonadales</taxon>
        <taxon>Aeromonadaceae</taxon>
        <taxon>Aeromonas</taxon>
    </lineage>
</organism>
<keyword evidence="1" id="KW-0732">Signal</keyword>
<protein>
    <submittedName>
        <fullName evidence="2">Uncharacterized protein</fullName>
    </submittedName>
</protein>
<reference evidence="2 3" key="1">
    <citation type="submission" date="2016-09" db="EMBL/GenBank/DDBJ databases">
        <title>Draft Genome Sequence of Aeromonas sobria Strain 08005, Isolated from Sick Rana catesbeiana.</title>
        <authorList>
            <person name="Yang Q."/>
        </authorList>
    </citation>
    <scope>NUCLEOTIDE SEQUENCE [LARGE SCALE GENOMIC DNA]</scope>
    <source>
        <strain evidence="2 3">08005</strain>
    </source>
</reference>
<dbReference type="AlphaFoldDB" id="A0A1S2CZR1"/>
<name>A0A1S2CZR1_AERSO</name>
<dbReference type="Proteomes" id="UP000179934">
    <property type="component" value="Unassembled WGS sequence"/>
</dbReference>
<proteinExistence type="predicted"/>
<feature type="signal peptide" evidence="1">
    <location>
        <begin position="1"/>
        <end position="18"/>
    </location>
</feature>
<comment type="caution">
    <text evidence="2">The sequence shown here is derived from an EMBL/GenBank/DDBJ whole genome shotgun (WGS) entry which is preliminary data.</text>
</comment>
<dbReference type="OrthoDB" id="5587749at2"/>
<evidence type="ECO:0000313" key="3">
    <source>
        <dbReference type="Proteomes" id="UP000179934"/>
    </source>
</evidence>
<dbReference type="EMBL" id="MKFU01000007">
    <property type="protein sequence ID" value="OHY94212.1"/>
    <property type="molecule type" value="Genomic_DNA"/>
</dbReference>
<gene>
    <name evidence="2" type="ORF">BJD16_11270</name>
</gene>
<evidence type="ECO:0000313" key="2">
    <source>
        <dbReference type="EMBL" id="OHY94212.1"/>
    </source>
</evidence>
<accession>A0A1S2CZR1</accession>
<sequence length="139" mass="14560">MKKTLLVALTTLPLFANAGLMDSLTDSVTSSVKDAANTAVSGAMDSASNEAIKQALDIKEGGSNKQAVKDKLGAPASTKTEAGLEVWTYDLDALNKASPMLAETTKTLLKDTDAAKKNVVIKFEGETVKKVELTDKAQG</sequence>
<dbReference type="RefSeq" id="WP_042019872.1">
    <property type="nucleotide sequence ID" value="NZ_CDBW01000015.1"/>
</dbReference>
<evidence type="ECO:0000256" key="1">
    <source>
        <dbReference type="SAM" id="SignalP"/>
    </source>
</evidence>
<dbReference type="GeneID" id="58921768"/>
<feature type="chain" id="PRO_5010189417" evidence="1">
    <location>
        <begin position="19"/>
        <end position="139"/>
    </location>
</feature>